<protein>
    <recommendedName>
        <fullName evidence="4">HTH luxR-type domain-containing protein</fullName>
    </recommendedName>
</protein>
<keyword evidence="6" id="KW-1185">Reference proteome</keyword>
<evidence type="ECO:0000256" key="2">
    <source>
        <dbReference type="ARBA" id="ARBA00023125"/>
    </source>
</evidence>
<dbReference type="Gene3D" id="1.25.40.10">
    <property type="entry name" value="Tetratricopeptide repeat domain"/>
    <property type="match status" value="1"/>
</dbReference>
<dbReference type="PRINTS" id="PR00038">
    <property type="entry name" value="HTHLUXR"/>
</dbReference>
<evidence type="ECO:0000313" key="6">
    <source>
        <dbReference type="Proteomes" id="UP000319148"/>
    </source>
</evidence>
<dbReference type="PANTHER" id="PTHR44688">
    <property type="entry name" value="DNA-BINDING TRANSCRIPTIONAL ACTIVATOR DEVR_DOSR"/>
    <property type="match status" value="1"/>
</dbReference>
<evidence type="ECO:0000259" key="4">
    <source>
        <dbReference type="PROSITE" id="PS50043"/>
    </source>
</evidence>
<dbReference type="CDD" id="cd06170">
    <property type="entry name" value="LuxR_C_like"/>
    <property type="match status" value="1"/>
</dbReference>
<dbReference type="Gene3D" id="1.10.10.10">
    <property type="entry name" value="Winged helix-like DNA-binding domain superfamily/Winged helix DNA-binding domain"/>
    <property type="match status" value="1"/>
</dbReference>
<dbReference type="InterPro" id="IPR016032">
    <property type="entry name" value="Sig_transdc_resp-reg_C-effctor"/>
</dbReference>
<dbReference type="SMART" id="SM00421">
    <property type="entry name" value="HTH_LUXR"/>
    <property type="match status" value="1"/>
</dbReference>
<name>A0A501PKJ9_9PROT</name>
<dbReference type="GO" id="GO:0003677">
    <property type="term" value="F:DNA binding"/>
    <property type="evidence" value="ECO:0007669"/>
    <property type="project" value="UniProtKB-KW"/>
</dbReference>
<proteinExistence type="predicted"/>
<dbReference type="InterPro" id="IPR000792">
    <property type="entry name" value="Tscrpt_reg_LuxR_C"/>
</dbReference>
<dbReference type="SMART" id="SM00028">
    <property type="entry name" value="TPR"/>
    <property type="match status" value="4"/>
</dbReference>
<dbReference type="OrthoDB" id="9807052at2"/>
<evidence type="ECO:0000256" key="3">
    <source>
        <dbReference type="ARBA" id="ARBA00023163"/>
    </source>
</evidence>
<dbReference type="Proteomes" id="UP000319148">
    <property type="component" value="Unassembled WGS sequence"/>
</dbReference>
<dbReference type="InterPro" id="IPR019734">
    <property type="entry name" value="TPR_rpt"/>
</dbReference>
<dbReference type="Pfam" id="PF00196">
    <property type="entry name" value="GerE"/>
    <property type="match status" value="1"/>
</dbReference>
<evidence type="ECO:0000313" key="5">
    <source>
        <dbReference type="EMBL" id="TPD60246.1"/>
    </source>
</evidence>
<dbReference type="InterPro" id="IPR027417">
    <property type="entry name" value="P-loop_NTPase"/>
</dbReference>
<dbReference type="Gene3D" id="3.40.50.300">
    <property type="entry name" value="P-loop containing nucleotide triphosphate hydrolases"/>
    <property type="match status" value="1"/>
</dbReference>
<keyword evidence="1" id="KW-0805">Transcription regulation</keyword>
<dbReference type="InterPro" id="IPR059106">
    <property type="entry name" value="WHD_MalT"/>
</dbReference>
<organism evidence="5 6">
    <name type="scientific">Emcibacter nanhaiensis</name>
    <dbReference type="NCBI Taxonomy" id="1505037"/>
    <lineage>
        <taxon>Bacteria</taxon>
        <taxon>Pseudomonadati</taxon>
        <taxon>Pseudomonadota</taxon>
        <taxon>Alphaproteobacteria</taxon>
        <taxon>Emcibacterales</taxon>
        <taxon>Emcibacteraceae</taxon>
        <taxon>Emcibacter</taxon>
    </lineage>
</organism>
<dbReference type="GO" id="GO:0006355">
    <property type="term" value="P:regulation of DNA-templated transcription"/>
    <property type="evidence" value="ECO:0007669"/>
    <property type="project" value="InterPro"/>
</dbReference>
<dbReference type="RefSeq" id="WP_139940656.1">
    <property type="nucleotide sequence ID" value="NZ_JBHSYP010000027.1"/>
</dbReference>
<dbReference type="PROSITE" id="PS50043">
    <property type="entry name" value="HTH_LUXR_2"/>
    <property type="match status" value="1"/>
</dbReference>
<comment type="caution">
    <text evidence="5">The sequence shown here is derived from an EMBL/GenBank/DDBJ whole genome shotgun (WGS) entry which is preliminary data.</text>
</comment>
<dbReference type="SUPFAM" id="SSF48452">
    <property type="entry name" value="TPR-like"/>
    <property type="match status" value="1"/>
</dbReference>
<dbReference type="SUPFAM" id="SSF52540">
    <property type="entry name" value="P-loop containing nucleoside triphosphate hydrolases"/>
    <property type="match status" value="1"/>
</dbReference>
<gene>
    <name evidence="5" type="ORF">FIV46_09345</name>
</gene>
<dbReference type="AlphaFoldDB" id="A0A501PKJ9"/>
<keyword evidence="2" id="KW-0238">DNA-binding</keyword>
<dbReference type="EMBL" id="VFIY01000008">
    <property type="protein sequence ID" value="TPD60246.1"/>
    <property type="molecule type" value="Genomic_DNA"/>
</dbReference>
<dbReference type="InterPro" id="IPR036388">
    <property type="entry name" value="WH-like_DNA-bd_sf"/>
</dbReference>
<dbReference type="PANTHER" id="PTHR44688:SF16">
    <property type="entry name" value="DNA-BINDING TRANSCRIPTIONAL ACTIVATOR DEVR_DOSR"/>
    <property type="match status" value="1"/>
</dbReference>
<dbReference type="Pfam" id="PF25873">
    <property type="entry name" value="WHD_MalT"/>
    <property type="match status" value="1"/>
</dbReference>
<dbReference type="PROSITE" id="PS00622">
    <property type="entry name" value="HTH_LUXR_1"/>
    <property type="match status" value="1"/>
</dbReference>
<dbReference type="SUPFAM" id="SSF46894">
    <property type="entry name" value="C-terminal effector domain of the bipartite response regulators"/>
    <property type="match status" value="1"/>
</dbReference>
<feature type="domain" description="HTH luxR-type" evidence="4">
    <location>
        <begin position="855"/>
        <end position="920"/>
    </location>
</feature>
<sequence length="923" mass="103426">MTGHAKDNLRDESGQEESRQWLMQGFVRAKLSVPRQNIALVCRPHLLARLDEASERSLVLVVATAGFGKTTLLDQWRQRTLEKGGKVGWLSLDEQDDDPLQLLTYVVFALAHAGIDMGRLEHLAEQGITGISPRNVLGSILQCIADHSGQVVLILDDYHRIDNREVDQVLGDLVAGAPENFCLVINTRVRPALNMPVFLASGQAMELGAEELRFSREETRAALSDTLPEETLDLLFSRTEGWPVAIQLARLLMMGEGNDPAALSQFHGGSGHIATYLTDQVVATLPDDVQAFLMQTSILERFNASLADVVTDRKDSWKILKALEPLQALILPLDDRHYWFRYHHLFADCLQELLRNSFGPADIAELHARASCWYEKEGDIVEAVRHARLAGDFDRCARLIEDAGGWELILFGGISYLRSLLRNIPDSEVRHYPRVVTAKSYLALKDGNLRDARDWYEKAVAAAAGDGRVQTNWGGLNRDLLNVGILLYTYEDRLGELEDTVMRPEVVATVPQTDGLTLAIICCCRIMYCLSIGEFERAEEQCRLAMRAMRAANTLLGLNYVYLHAGLTACYQGKMKLAEANFWEARQMAEDNFGADSGLKALADILLGALMYWRDCFTGPKQVGAFVTAFEHVVQFDAWLDIFATGLEVGAAYDRYDSMNGHKIDAVTRCDSVARERGIERLMVMVRAHRISEAVAASRGHDPVTVREASLLEAEFPMGCWRDKISTWLPYQSVANALADYYAQVDRSKAIAWLGDQIACGRHVRGWLFVIRTLVRRALMLEQAGDRTAALRDLSEAVELATGEQLVKPFSEDVSLAPLLRALQKKGREEAMDPLTRNFITSCLEKQNDSRLILEGEDAEILSPREREVIRELSHDLSNKEIARALDMTEHTVKFHLKNIFKKLGVERRAQAVEVARLRNIIT</sequence>
<dbReference type="InterPro" id="IPR011990">
    <property type="entry name" value="TPR-like_helical_dom_sf"/>
</dbReference>
<accession>A0A501PKJ9</accession>
<reference evidence="6" key="1">
    <citation type="submission" date="2019-06" db="EMBL/GenBank/DDBJ databases">
        <title>The complete genome of Emcibacter congregatus ZYLT.</title>
        <authorList>
            <person name="Zhao Z."/>
        </authorList>
    </citation>
    <scope>NUCLEOTIDE SEQUENCE [LARGE SCALE GENOMIC DNA]</scope>
    <source>
        <strain evidence="6">MCCC 1A06723</strain>
    </source>
</reference>
<keyword evidence="3" id="KW-0804">Transcription</keyword>
<evidence type="ECO:0000256" key="1">
    <source>
        <dbReference type="ARBA" id="ARBA00023015"/>
    </source>
</evidence>